<accession>A0A067R7B9</accession>
<evidence type="ECO:0000256" key="10">
    <source>
        <dbReference type="SAM" id="MobiDB-lite"/>
    </source>
</evidence>
<dbReference type="OMA" id="XFSQYLH"/>
<dbReference type="PANTHER" id="PTHR21448:SF0">
    <property type="entry name" value="PROTEIN PHOSPHATASE 1 REGULATORY SUBUNIT 21"/>
    <property type="match status" value="1"/>
</dbReference>
<keyword evidence="4" id="KW-0694">RNA-binding</keyword>
<dbReference type="PANTHER" id="PTHR21448">
    <property type="entry name" value="SMOOTH MUSCLE MYOSIN HEAVY CHAIN-RELATED"/>
    <property type="match status" value="1"/>
</dbReference>
<dbReference type="InterPro" id="IPR019343">
    <property type="entry name" value="PPP1R21_N"/>
</dbReference>
<gene>
    <name evidence="12" type="ORF">L798_05709</name>
</gene>
<dbReference type="eggNOG" id="KOG4421">
    <property type="taxonomic scope" value="Eukaryota"/>
</dbReference>
<evidence type="ECO:0000256" key="7">
    <source>
        <dbReference type="ARBA" id="ARBA00031617"/>
    </source>
</evidence>
<keyword evidence="13" id="KW-1185">Reference proteome</keyword>
<dbReference type="GO" id="GO:0016020">
    <property type="term" value="C:membrane"/>
    <property type="evidence" value="ECO:0007669"/>
    <property type="project" value="TreeGrafter"/>
</dbReference>
<dbReference type="GO" id="GO:0005769">
    <property type="term" value="C:early endosome"/>
    <property type="evidence" value="ECO:0007669"/>
    <property type="project" value="UniProtKB-SubCell"/>
</dbReference>
<feature type="region of interest" description="Disordered" evidence="10">
    <location>
        <begin position="84"/>
        <end position="104"/>
    </location>
</feature>
<evidence type="ECO:0000256" key="6">
    <source>
        <dbReference type="ARBA" id="ARBA00031361"/>
    </source>
</evidence>
<evidence type="ECO:0000256" key="8">
    <source>
        <dbReference type="ARBA" id="ARBA00044824"/>
    </source>
</evidence>
<dbReference type="GO" id="GO:0003723">
    <property type="term" value="F:RNA binding"/>
    <property type="evidence" value="ECO:0007669"/>
    <property type="project" value="UniProtKB-KW"/>
</dbReference>
<dbReference type="AlphaFoldDB" id="A0A067R7B9"/>
<keyword evidence="5 9" id="KW-0175">Coiled coil</keyword>
<evidence type="ECO:0000256" key="3">
    <source>
        <dbReference type="ARBA" id="ARBA00022753"/>
    </source>
</evidence>
<evidence type="ECO:0000313" key="13">
    <source>
        <dbReference type="Proteomes" id="UP000027135"/>
    </source>
</evidence>
<dbReference type="Proteomes" id="UP000027135">
    <property type="component" value="Unassembled WGS sequence"/>
</dbReference>
<dbReference type="Pfam" id="PF10205">
    <property type="entry name" value="KLRAQ"/>
    <property type="match status" value="1"/>
</dbReference>
<evidence type="ECO:0000256" key="1">
    <source>
        <dbReference type="ARBA" id="ARBA00004412"/>
    </source>
</evidence>
<proteinExistence type="predicted"/>
<dbReference type="Pfam" id="PF10212">
    <property type="entry name" value="PPP1R21_helical"/>
    <property type="match status" value="1"/>
</dbReference>
<dbReference type="InterPro" id="IPR040024">
    <property type="entry name" value="PPP1R21"/>
</dbReference>
<evidence type="ECO:0000256" key="4">
    <source>
        <dbReference type="ARBA" id="ARBA00022884"/>
    </source>
</evidence>
<feature type="region of interest" description="Disordered" evidence="10">
    <location>
        <begin position="601"/>
        <end position="625"/>
    </location>
</feature>
<protein>
    <recommendedName>
        <fullName evidence="2">Protein phosphatase 1 regulatory subunit 21</fullName>
    </recommendedName>
    <alternativeName>
        <fullName evidence="7">Coiled-coil domain-containing protein 128</fullName>
    </alternativeName>
    <alternativeName>
        <fullName evidence="8">Ferry endosomal RAB5 effector complex subunit 2</fullName>
    </alternativeName>
    <alternativeName>
        <fullName evidence="6">KLRAQ motif-containing protein 1</fullName>
    </alternativeName>
</protein>
<keyword evidence="3" id="KW-0967">Endosome</keyword>
<dbReference type="InParanoid" id="A0A067R7B9"/>
<dbReference type="InterPro" id="IPR049372">
    <property type="entry name" value="PPP1R21_C"/>
</dbReference>
<evidence type="ECO:0000256" key="5">
    <source>
        <dbReference type="ARBA" id="ARBA00023054"/>
    </source>
</evidence>
<evidence type="ECO:0000313" key="12">
    <source>
        <dbReference type="EMBL" id="KDR19360.1"/>
    </source>
</evidence>
<dbReference type="Pfam" id="PF21636">
    <property type="entry name" value="PPP1R21_C"/>
    <property type="match status" value="1"/>
</dbReference>
<dbReference type="SMART" id="SM01254">
    <property type="entry name" value="KLRAQ"/>
    <property type="match status" value="1"/>
</dbReference>
<dbReference type="STRING" id="136037.A0A067R7B9"/>
<evidence type="ECO:0000256" key="2">
    <source>
        <dbReference type="ARBA" id="ARBA00020102"/>
    </source>
</evidence>
<evidence type="ECO:0000259" key="11">
    <source>
        <dbReference type="SMART" id="SM01254"/>
    </source>
</evidence>
<dbReference type="InterPro" id="IPR019348">
    <property type="entry name" value="PPP1R21_six_helix"/>
</dbReference>
<evidence type="ECO:0000256" key="9">
    <source>
        <dbReference type="SAM" id="Coils"/>
    </source>
</evidence>
<comment type="subcellular location">
    <subcellularLocation>
        <location evidence="1">Early endosome</location>
    </subcellularLocation>
</comment>
<feature type="domain" description="Protein phosphatase 1 regulatory subunit 21 N-terminal" evidence="11">
    <location>
        <begin position="13"/>
        <end position="114"/>
    </location>
</feature>
<sequence length="765" mass="86367">MEGVPGDLQTKYQKVASEYSKIRAQANVLKKAVVEEQTRNSELRDVLKEREQSLRKAEQEMDSLTFRNQQLTKRVTVLQDELDLMQARPKKGRSKGPGASPNRELTNHVLDEEFQKKITENACLLSLMQDKDSAHEREMSSLTQRIEKLEHELQQYREVNSDAELKYKAVIERLEEEKGLLMRSVDVKESALEHCSTQLNLLAEQKSQIQMDLSTQLQSATATIAQHLPFVDSRCGDLNELNIPRHDHKQQIYAQHVISQAGLHLHDLTAALSDYHTYSEQRLHAVFTTLSPVNERFSSHLKENARFLRALEQGYTDFQAGLENENCLSLETLPSLRKLSDQLAAYTVYLHRLLPYHCLSIEEESSLSTCTEVLKASNSDVFQHTAELTAHFVKLSTYVKLLAAQSKRACQHPPSSQRRFLLELTEALKALHVSMKDLSRAYSQKSNLEHEMPTSTDRLRATDECLVKSLGAMVSATGKLATVLSDSRAELCRMTGAVVVSVVSSTGTMHPVVSGFKKRAALYVSSLDQEESPSVPYEDALQEHEEVKINALSCDSLNEQLTSCRQRATKLEQDKEHWRLEYQLLQLLHCKKVKDLEGQIQSLSGSTTPHSDDSQADKPPPMDPATVTNLLGRLETPLGFAAEAEARELEVKNYLTGRINQLVAACQSAETRGGTLAAECQALQNRLELCLQNKLQAETSLQQMQDLGTKLQEDLQITTQNYEMQLSIMSEHLANMNDKLTVQRDEIDQLKYQLTNKSSRKGRQK</sequence>
<reference evidence="12 13" key="1">
    <citation type="journal article" date="2014" name="Nat. Commun.">
        <title>Molecular traces of alternative social organization in a termite genome.</title>
        <authorList>
            <person name="Terrapon N."/>
            <person name="Li C."/>
            <person name="Robertson H.M."/>
            <person name="Ji L."/>
            <person name="Meng X."/>
            <person name="Booth W."/>
            <person name="Chen Z."/>
            <person name="Childers C.P."/>
            <person name="Glastad K.M."/>
            <person name="Gokhale K."/>
            <person name="Gowin J."/>
            <person name="Gronenberg W."/>
            <person name="Hermansen R.A."/>
            <person name="Hu H."/>
            <person name="Hunt B.G."/>
            <person name="Huylmans A.K."/>
            <person name="Khalil S.M."/>
            <person name="Mitchell R.D."/>
            <person name="Munoz-Torres M.C."/>
            <person name="Mustard J.A."/>
            <person name="Pan H."/>
            <person name="Reese J.T."/>
            <person name="Scharf M.E."/>
            <person name="Sun F."/>
            <person name="Vogel H."/>
            <person name="Xiao J."/>
            <person name="Yang W."/>
            <person name="Yang Z."/>
            <person name="Yang Z."/>
            <person name="Zhou J."/>
            <person name="Zhu J."/>
            <person name="Brent C.S."/>
            <person name="Elsik C.G."/>
            <person name="Goodisman M.A."/>
            <person name="Liberles D.A."/>
            <person name="Roe R.M."/>
            <person name="Vargo E.L."/>
            <person name="Vilcinskas A."/>
            <person name="Wang J."/>
            <person name="Bornberg-Bauer E."/>
            <person name="Korb J."/>
            <person name="Zhang G."/>
            <person name="Liebig J."/>
        </authorList>
    </citation>
    <scope>NUCLEOTIDE SEQUENCE [LARGE SCALE GENOMIC DNA]</scope>
    <source>
        <tissue evidence="12">Whole organism</tissue>
    </source>
</reference>
<name>A0A067R7B9_ZOONE</name>
<dbReference type="EMBL" id="KK852653">
    <property type="protein sequence ID" value="KDR19360.1"/>
    <property type="molecule type" value="Genomic_DNA"/>
</dbReference>
<feature type="coiled-coil region" evidence="9">
    <location>
        <begin position="132"/>
        <end position="173"/>
    </location>
</feature>
<organism evidence="12 13">
    <name type="scientific">Zootermopsis nevadensis</name>
    <name type="common">Dampwood termite</name>
    <dbReference type="NCBI Taxonomy" id="136037"/>
    <lineage>
        <taxon>Eukaryota</taxon>
        <taxon>Metazoa</taxon>
        <taxon>Ecdysozoa</taxon>
        <taxon>Arthropoda</taxon>
        <taxon>Hexapoda</taxon>
        <taxon>Insecta</taxon>
        <taxon>Pterygota</taxon>
        <taxon>Neoptera</taxon>
        <taxon>Polyneoptera</taxon>
        <taxon>Dictyoptera</taxon>
        <taxon>Blattodea</taxon>
        <taxon>Blattoidea</taxon>
        <taxon>Termitoidae</taxon>
        <taxon>Termopsidae</taxon>
        <taxon>Zootermopsis</taxon>
    </lineage>
</organism>